<dbReference type="PROSITE" id="PS51257">
    <property type="entry name" value="PROKAR_LIPOPROTEIN"/>
    <property type="match status" value="1"/>
</dbReference>
<reference evidence="3 4" key="1">
    <citation type="submission" date="2019-05" db="EMBL/GenBank/DDBJ databases">
        <title>Verrucobacter flavum gen. nov., sp. nov. a new member of the family Verrucomicrobiaceae.</title>
        <authorList>
            <person name="Szuroczki S."/>
            <person name="Abbaszade G."/>
            <person name="Szabo A."/>
            <person name="Felfoldi T."/>
            <person name="Schumann P."/>
            <person name="Boka K."/>
            <person name="Keki Z."/>
            <person name="Toumi M."/>
            <person name="Toth E."/>
        </authorList>
    </citation>
    <scope>NUCLEOTIDE SEQUENCE [LARGE SCALE GENOMIC DNA]</scope>
    <source>
        <strain evidence="3 4">MG-N-17</strain>
    </source>
</reference>
<feature type="signal peptide" evidence="1">
    <location>
        <begin position="1"/>
        <end position="20"/>
    </location>
</feature>
<comment type="caution">
    <text evidence="3">The sequence shown here is derived from an EMBL/GenBank/DDBJ whole genome shotgun (WGS) entry which is preliminary data.</text>
</comment>
<evidence type="ECO:0000256" key="1">
    <source>
        <dbReference type="SAM" id="SignalP"/>
    </source>
</evidence>
<evidence type="ECO:0000259" key="2">
    <source>
        <dbReference type="Pfam" id="PF03886"/>
    </source>
</evidence>
<evidence type="ECO:0000313" key="4">
    <source>
        <dbReference type="Proteomes" id="UP000306196"/>
    </source>
</evidence>
<dbReference type="OrthoDB" id="190227at2"/>
<feature type="chain" id="PRO_5024426508" evidence="1">
    <location>
        <begin position="21"/>
        <end position="184"/>
    </location>
</feature>
<feature type="domain" description="ABC-type transport auxiliary lipoprotein component" evidence="2">
    <location>
        <begin position="24"/>
        <end position="180"/>
    </location>
</feature>
<dbReference type="InterPro" id="IPR005586">
    <property type="entry name" value="ABC_trans_aux"/>
</dbReference>
<dbReference type="Proteomes" id="UP000306196">
    <property type="component" value="Unassembled WGS sequence"/>
</dbReference>
<organism evidence="3 4">
    <name type="scientific">Phragmitibacter flavus</name>
    <dbReference type="NCBI Taxonomy" id="2576071"/>
    <lineage>
        <taxon>Bacteria</taxon>
        <taxon>Pseudomonadati</taxon>
        <taxon>Verrucomicrobiota</taxon>
        <taxon>Verrucomicrobiia</taxon>
        <taxon>Verrucomicrobiales</taxon>
        <taxon>Verrucomicrobiaceae</taxon>
        <taxon>Phragmitibacter</taxon>
    </lineage>
</organism>
<dbReference type="RefSeq" id="WP_138084751.1">
    <property type="nucleotide sequence ID" value="NZ_VAUV01000002.1"/>
</dbReference>
<protein>
    <submittedName>
        <fullName evidence="3">Membrane integrity-associated transporter subunit PqiC</fullName>
    </submittedName>
</protein>
<name>A0A5R8KKC4_9BACT</name>
<dbReference type="AlphaFoldDB" id="A0A5R8KKC4"/>
<keyword evidence="1" id="KW-0732">Signal</keyword>
<dbReference type="Pfam" id="PF03886">
    <property type="entry name" value="ABC_trans_aux"/>
    <property type="match status" value="1"/>
</dbReference>
<proteinExistence type="predicted"/>
<sequence length="184" mass="19777">MNRFLPALIALFLASCSAPGKSFYVLSPEGPAPSGGGRGIGVGPVTIAGYLDRPNIVFKQSDHQLAIAESNRWAGDLGENITRVLATNLGRQLNTGNVRTYPWTGDEGLQYQVTLDIRSLHGTPEGDAFIEASWRIYSLPNRSIISTRTWSGTETLASDGYDALVAAESRLLATLAREIAASIR</sequence>
<evidence type="ECO:0000313" key="3">
    <source>
        <dbReference type="EMBL" id="TLD72395.1"/>
    </source>
</evidence>
<dbReference type="EMBL" id="VAUV01000002">
    <property type="protein sequence ID" value="TLD72395.1"/>
    <property type="molecule type" value="Genomic_DNA"/>
</dbReference>
<accession>A0A5R8KKC4</accession>
<dbReference type="SUPFAM" id="SSF159594">
    <property type="entry name" value="XCC0632-like"/>
    <property type="match status" value="1"/>
</dbReference>
<keyword evidence="4" id="KW-1185">Reference proteome</keyword>
<gene>
    <name evidence="3" type="ORF">FEM03_03285</name>
</gene>
<dbReference type="Gene3D" id="3.40.50.10610">
    <property type="entry name" value="ABC-type transport auxiliary lipoprotein component"/>
    <property type="match status" value="1"/>
</dbReference>